<comment type="caution">
    <text evidence="2">The sequence shown here is derived from an EMBL/GenBank/DDBJ whole genome shotgun (WGS) entry which is preliminary data.</text>
</comment>
<evidence type="ECO:0000256" key="1">
    <source>
        <dbReference type="SAM" id="MobiDB-lite"/>
    </source>
</evidence>
<dbReference type="AlphaFoldDB" id="A0A2V3IWD0"/>
<organism evidence="2 3">
    <name type="scientific">Gracilariopsis chorda</name>
    <dbReference type="NCBI Taxonomy" id="448386"/>
    <lineage>
        <taxon>Eukaryota</taxon>
        <taxon>Rhodophyta</taxon>
        <taxon>Florideophyceae</taxon>
        <taxon>Rhodymeniophycidae</taxon>
        <taxon>Gracilariales</taxon>
        <taxon>Gracilariaceae</taxon>
        <taxon>Gracilariopsis</taxon>
    </lineage>
</organism>
<dbReference type="OrthoDB" id="15710at2759"/>
<feature type="region of interest" description="Disordered" evidence="1">
    <location>
        <begin position="232"/>
        <end position="261"/>
    </location>
</feature>
<evidence type="ECO:0000313" key="3">
    <source>
        <dbReference type="Proteomes" id="UP000247409"/>
    </source>
</evidence>
<gene>
    <name evidence="2" type="ORF">BWQ96_03882</name>
</gene>
<reference evidence="2 3" key="1">
    <citation type="journal article" date="2018" name="Mol. Biol. Evol.">
        <title>Analysis of the draft genome of the red seaweed Gracilariopsis chorda provides insights into genome size evolution in Rhodophyta.</title>
        <authorList>
            <person name="Lee J."/>
            <person name="Yang E.C."/>
            <person name="Graf L."/>
            <person name="Yang J.H."/>
            <person name="Qiu H."/>
            <person name="Zel Zion U."/>
            <person name="Chan C.X."/>
            <person name="Stephens T.G."/>
            <person name="Weber A.P.M."/>
            <person name="Boo G.H."/>
            <person name="Boo S.M."/>
            <person name="Kim K.M."/>
            <person name="Shin Y."/>
            <person name="Jung M."/>
            <person name="Lee S.J."/>
            <person name="Yim H.S."/>
            <person name="Lee J.H."/>
            <person name="Bhattacharya D."/>
            <person name="Yoon H.S."/>
        </authorList>
    </citation>
    <scope>NUCLEOTIDE SEQUENCE [LARGE SCALE GENOMIC DNA]</scope>
    <source>
        <strain evidence="2 3">SKKU-2015</strain>
        <tissue evidence="2">Whole body</tissue>
    </source>
</reference>
<keyword evidence="3" id="KW-1185">Reference proteome</keyword>
<dbReference type="EMBL" id="NBIV01000040">
    <property type="protein sequence ID" value="PXF46383.1"/>
    <property type="molecule type" value="Genomic_DNA"/>
</dbReference>
<accession>A0A2V3IWD0</accession>
<evidence type="ECO:0000313" key="2">
    <source>
        <dbReference type="EMBL" id="PXF46383.1"/>
    </source>
</evidence>
<name>A0A2V3IWD0_9FLOR</name>
<proteinExistence type="predicted"/>
<dbReference type="Proteomes" id="UP000247409">
    <property type="component" value="Unassembled WGS sequence"/>
</dbReference>
<sequence>MVAPIVPIGVMLGKADSAFKMVGGSSIVFNALRSRIFGKVLRAVEYPDGELHSIKIYRMNLYRLRANIAEIQPPPFPTAFVEPQDIKQISVFTSPHFTEPIRSDADVSALPENAWLFWSKDTFEEAPIPTRGVKLDGSHVKKKVKSIEEPRISDIQLQDEAISLAKKIRKTQQFSRWQFDRIVDLAIDRDSGLLAIARNFSSSQDEFQIHCTRLLKRRDPRSILVAAGMEAQEVGSDVSEGEDTEGSKRNIEPQVELTSRE</sequence>
<protein>
    <submittedName>
        <fullName evidence="2">Uncharacterized protein</fullName>
    </submittedName>
</protein>